<sequence length="632" mass="73908">MRIGCCQPCCWCRFENMFRCRAMALFRCFGHLRPFREFPLLVRLWSYASVRIYTTAFRFFVLYSERIRQMEVLSALLGLFGIDVIVVPLVRIALLVRRQIKYAARSETELAGSRQANLLISTLVLLFRAIALFIYNFCFHLLCHKKAKIIFIVLCFVTIKSLVQNDLYLCCRTGYSMLVLWLILPPWQYHKVNQRIFNATLQVWNLCFAWVSSCVVKPIVDGLAAIYEFVKFLVLFKWLFPLINKLYVTFVRPVTNFISRTAEIFIYFTLGGWIPPLCSYIGGKLSQSWQACKRRCYCTWQAFVYVVTFKWVRPVALFILAWTRYIFLGIFLVDLCRKIWIYCCRLVFYIKYRFIYPAMHNMHLAVSYSQRWISKKVRWYMRVAIVYIRQLGLILFYGTLLLWFSIVKYIIKFIIAPVARQGYKLSSRLVNEVSLLCGPPYRQVMATLHELNNELANEDEEELSEYLPTEEMVDDSFKTEERKVRVDDSELLQLPNINDVDSSSDSNESEEFLPAEPIDDVASSSSSTDKELENASKDVPFNEQAEQQNCGLSDVSETSLDLAKRETLWNSIRSAYAAGRSRLEKFSTSSGVRRRKQARALSEEEQEIAEFEPSVEEFELLDNELDDDKSKR</sequence>
<evidence type="ECO:0000256" key="2">
    <source>
        <dbReference type="SAM" id="Phobius"/>
    </source>
</evidence>
<feature type="transmembrane region" description="Helical" evidence="2">
    <location>
        <begin position="75"/>
        <end position="96"/>
    </location>
</feature>
<feature type="transmembrane region" description="Helical" evidence="2">
    <location>
        <begin position="226"/>
        <end position="243"/>
    </location>
</feature>
<dbReference type="EMBL" id="KL367541">
    <property type="protein sequence ID" value="KFD65284.1"/>
    <property type="molecule type" value="Genomic_DNA"/>
</dbReference>
<reference evidence="3" key="1">
    <citation type="journal article" date="2014" name="Nat. Genet.">
        <title>Genome and transcriptome of the porcine whipworm Trichuris suis.</title>
        <authorList>
            <person name="Jex A.R."/>
            <person name="Nejsum P."/>
            <person name="Schwarz E.M."/>
            <person name="Hu L."/>
            <person name="Young N.D."/>
            <person name="Hall R.S."/>
            <person name="Korhonen P.K."/>
            <person name="Liao S."/>
            <person name="Thamsborg S."/>
            <person name="Xia J."/>
            <person name="Xu P."/>
            <person name="Wang S."/>
            <person name="Scheerlinck J.P."/>
            <person name="Hofmann A."/>
            <person name="Sternberg P.W."/>
            <person name="Wang J."/>
            <person name="Gasser R.B."/>
        </authorList>
    </citation>
    <scope>NUCLEOTIDE SEQUENCE [LARGE SCALE GENOMIC DNA]</scope>
    <source>
        <strain evidence="3">DCEP-RM93F</strain>
    </source>
</reference>
<evidence type="ECO:0000256" key="1">
    <source>
        <dbReference type="SAM" id="MobiDB-lite"/>
    </source>
</evidence>
<feature type="compositionally biased region" description="Low complexity" evidence="1">
    <location>
        <begin position="496"/>
        <end position="506"/>
    </location>
</feature>
<feature type="transmembrane region" description="Helical" evidence="2">
    <location>
        <begin position="44"/>
        <end position="63"/>
    </location>
</feature>
<feature type="compositionally biased region" description="Acidic residues" evidence="1">
    <location>
        <begin position="603"/>
        <end position="632"/>
    </location>
</feature>
<evidence type="ECO:0000313" key="3">
    <source>
        <dbReference type="EMBL" id="KFD65284.1"/>
    </source>
</evidence>
<feature type="compositionally biased region" description="Acidic residues" evidence="1">
    <location>
        <begin position="507"/>
        <end position="519"/>
    </location>
</feature>
<organism evidence="3">
    <name type="scientific">Trichuris suis</name>
    <name type="common">pig whipworm</name>
    <dbReference type="NCBI Taxonomy" id="68888"/>
    <lineage>
        <taxon>Eukaryota</taxon>
        <taxon>Metazoa</taxon>
        <taxon>Ecdysozoa</taxon>
        <taxon>Nematoda</taxon>
        <taxon>Enoplea</taxon>
        <taxon>Dorylaimia</taxon>
        <taxon>Trichinellida</taxon>
        <taxon>Trichuridae</taxon>
        <taxon>Trichuris</taxon>
    </lineage>
</organism>
<feature type="transmembrane region" description="Helical" evidence="2">
    <location>
        <begin position="302"/>
        <end position="327"/>
    </location>
</feature>
<dbReference type="Proteomes" id="UP000030758">
    <property type="component" value="Unassembled WGS sequence"/>
</dbReference>
<gene>
    <name evidence="3" type="ORF">M514_00625</name>
</gene>
<feature type="transmembrane region" description="Helical" evidence="2">
    <location>
        <begin position="379"/>
        <end position="404"/>
    </location>
</feature>
<feature type="transmembrane region" description="Helical" evidence="2">
    <location>
        <begin position="264"/>
        <end position="282"/>
    </location>
</feature>
<protein>
    <submittedName>
        <fullName evidence="3">Uncharacterized protein</fullName>
    </submittedName>
</protein>
<feature type="region of interest" description="Disordered" evidence="1">
    <location>
        <begin position="495"/>
        <end position="554"/>
    </location>
</feature>
<feature type="region of interest" description="Disordered" evidence="1">
    <location>
        <begin position="587"/>
        <end position="632"/>
    </location>
</feature>
<name>A0A085N738_9BILA</name>
<proteinExistence type="predicted"/>
<keyword evidence="2" id="KW-0472">Membrane</keyword>
<feature type="transmembrane region" description="Helical" evidence="2">
    <location>
        <begin position="201"/>
        <end position="220"/>
    </location>
</feature>
<feature type="compositionally biased region" description="Polar residues" evidence="1">
    <location>
        <begin position="544"/>
        <end position="554"/>
    </location>
</feature>
<accession>A0A085N738</accession>
<dbReference type="AlphaFoldDB" id="A0A085N738"/>
<keyword evidence="2" id="KW-1133">Transmembrane helix</keyword>
<feature type="transmembrane region" description="Helical" evidence="2">
    <location>
        <begin position="149"/>
        <end position="167"/>
    </location>
</feature>
<keyword evidence="2" id="KW-0812">Transmembrane</keyword>
<feature type="transmembrane region" description="Helical" evidence="2">
    <location>
        <begin position="116"/>
        <end position="137"/>
    </location>
</feature>